<sequence>MKTLATLLLSLVLLGAEAQGGWKLTRDQGGIRVFQSDGKGFRNIRVECTLSGTLDAFERTLRNVAAFPDWVYGNKRAELLKSGGPDDYYYYSETALPWPLQNRDAAVHARFERDPKGQWLRLYEKSENGLVPPRDGKVRVAQSAISWIVTPAAGGQLHIVYTFQADPGGSIPAWAANAFADKGPYESFKKLAVLLKSH</sequence>
<keyword evidence="1" id="KW-0732">Signal</keyword>
<feature type="domain" description="START" evidence="2">
    <location>
        <begin position="1"/>
        <end position="198"/>
    </location>
</feature>
<feature type="signal peptide" evidence="1">
    <location>
        <begin position="1"/>
        <end position="18"/>
    </location>
</feature>
<keyword evidence="4" id="KW-1185">Reference proteome</keyword>
<dbReference type="InterPro" id="IPR051213">
    <property type="entry name" value="START_lipid_transfer"/>
</dbReference>
<dbReference type="PANTHER" id="PTHR19308">
    <property type="entry name" value="PHOSPHATIDYLCHOLINE TRANSFER PROTEIN"/>
    <property type="match status" value="1"/>
</dbReference>
<dbReference type="PANTHER" id="PTHR19308:SF14">
    <property type="entry name" value="START DOMAIN-CONTAINING PROTEIN"/>
    <property type="match status" value="1"/>
</dbReference>
<accession>A0A4R4E7M4</accession>
<dbReference type="PIRSF" id="PIRSF039033">
    <property type="entry name" value="START_dom"/>
    <property type="match status" value="1"/>
</dbReference>
<dbReference type="GO" id="GO:0008289">
    <property type="term" value="F:lipid binding"/>
    <property type="evidence" value="ECO:0007669"/>
    <property type="project" value="InterPro"/>
</dbReference>
<evidence type="ECO:0000259" key="2">
    <source>
        <dbReference type="PROSITE" id="PS50848"/>
    </source>
</evidence>
<dbReference type="InterPro" id="IPR002913">
    <property type="entry name" value="START_lipid-bd_dom"/>
</dbReference>
<dbReference type="AlphaFoldDB" id="A0A4R4E7M4"/>
<dbReference type="Pfam" id="PF01852">
    <property type="entry name" value="START"/>
    <property type="match status" value="1"/>
</dbReference>
<dbReference type="Gene3D" id="3.30.530.20">
    <property type="match status" value="1"/>
</dbReference>
<dbReference type="OrthoDB" id="5734556at2"/>
<dbReference type="GO" id="GO:0005737">
    <property type="term" value="C:cytoplasm"/>
    <property type="evidence" value="ECO:0007669"/>
    <property type="project" value="UniProtKB-ARBA"/>
</dbReference>
<dbReference type="InterPro" id="IPR028347">
    <property type="entry name" value="START_dom_prot"/>
</dbReference>
<protein>
    <submittedName>
        <fullName evidence="3">Lipid-binding protein</fullName>
    </submittedName>
</protein>
<evidence type="ECO:0000313" key="3">
    <source>
        <dbReference type="EMBL" id="TCZ74820.1"/>
    </source>
</evidence>
<dbReference type="PROSITE" id="PS50848">
    <property type="entry name" value="START"/>
    <property type="match status" value="1"/>
</dbReference>
<name>A0A4R4E7M4_9BACT</name>
<dbReference type="InterPro" id="IPR023393">
    <property type="entry name" value="START-like_dom_sf"/>
</dbReference>
<evidence type="ECO:0000256" key="1">
    <source>
        <dbReference type="SAM" id="SignalP"/>
    </source>
</evidence>
<reference evidence="3 4" key="1">
    <citation type="submission" date="2019-03" db="EMBL/GenBank/DDBJ databases">
        <authorList>
            <person name="Kim M.K.M."/>
        </authorList>
    </citation>
    <scope>NUCLEOTIDE SEQUENCE [LARGE SCALE GENOMIC DNA]</scope>
    <source>
        <strain evidence="3 4">17J68-15</strain>
    </source>
</reference>
<dbReference type="RefSeq" id="WP_131850176.1">
    <property type="nucleotide sequence ID" value="NZ_SKFH01000001.1"/>
</dbReference>
<proteinExistence type="predicted"/>
<dbReference type="EMBL" id="SKFH01000001">
    <property type="protein sequence ID" value="TCZ74820.1"/>
    <property type="molecule type" value="Genomic_DNA"/>
</dbReference>
<comment type="caution">
    <text evidence="3">The sequence shown here is derived from an EMBL/GenBank/DDBJ whole genome shotgun (WGS) entry which is preliminary data.</text>
</comment>
<feature type="chain" id="PRO_5020680010" evidence="1">
    <location>
        <begin position="19"/>
        <end position="198"/>
    </location>
</feature>
<gene>
    <name evidence="3" type="ORF">E0486_00515</name>
</gene>
<organism evidence="3 4">
    <name type="scientific">Flaviaesturariibacter aridisoli</name>
    <dbReference type="NCBI Taxonomy" id="2545761"/>
    <lineage>
        <taxon>Bacteria</taxon>
        <taxon>Pseudomonadati</taxon>
        <taxon>Bacteroidota</taxon>
        <taxon>Chitinophagia</taxon>
        <taxon>Chitinophagales</taxon>
        <taxon>Chitinophagaceae</taxon>
        <taxon>Flaviaestuariibacter</taxon>
    </lineage>
</organism>
<dbReference type="Proteomes" id="UP000295164">
    <property type="component" value="Unassembled WGS sequence"/>
</dbReference>
<dbReference type="SUPFAM" id="SSF55961">
    <property type="entry name" value="Bet v1-like"/>
    <property type="match status" value="1"/>
</dbReference>
<evidence type="ECO:0000313" key="4">
    <source>
        <dbReference type="Proteomes" id="UP000295164"/>
    </source>
</evidence>